<proteinExistence type="predicted"/>
<evidence type="ECO:0000259" key="2">
    <source>
        <dbReference type="PROSITE" id="PS50217"/>
    </source>
</evidence>
<dbReference type="VEuPathDB" id="FungiDB:FOXG_19600"/>
<evidence type="ECO:0000313" key="4">
    <source>
        <dbReference type="Proteomes" id="UP000009097"/>
    </source>
</evidence>
<feature type="domain" description="BZIP" evidence="2">
    <location>
        <begin position="99"/>
        <end position="162"/>
    </location>
</feature>
<dbReference type="Proteomes" id="UP000009097">
    <property type="component" value="Unassembled WGS sequence"/>
</dbReference>
<dbReference type="Gene3D" id="1.20.5.170">
    <property type="match status" value="1"/>
</dbReference>
<dbReference type="GeneID" id="28960306"/>
<name>A0A0J9V507_FUSO4</name>
<feature type="compositionally biased region" description="Basic and acidic residues" evidence="1">
    <location>
        <begin position="82"/>
        <end position="94"/>
    </location>
</feature>
<dbReference type="RefSeq" id="XP_018244258.1">
    <property type="nucleotide sequence ID" value="XM_018399859.1"/>
</dbReference>
<dbReference type="EMBL" id="DS231704">
    <property type="protein sequence ID" value="KNB06213.1"/>
    <property type="molecule type" value="Genomic_DNA"/>
</dbReference>
<reference evidence="3" key="1">
    <citation type="submission" date="2007-04" db="EMBL/GenBank/DDBJ databases">
        <authorList>
            <consortium name="The Broad Institute Genome Sequencing Platform"/>
            <person name="Birren B."/>
            <person name="Lander E."/>
            <person name="Galagan J."/>
            <person name="Nusbaum C."/>
            <person name="Devon K."/>
            <person name="Ma L.-J."/>
            <person name="Jaffe D."/>
            <person name="Butler J."/>
            <person name="Alvarez P."/>
            <person name="Gnerre S."/>
            <person name="Grabherr M."/>
            <person name="Kleber M."/>
            <person name="Mauceli E."/>
            <person name="Brockman W."/>
            <person name="MacCallum I.A."/>
            <person name="Young S."/>
            <person name="LaButti K."/>
            <person name="DeCaprio D."/>
            <person name="Crawford M."/>
            <person name="Koehrsen M."/>
            <person name="Engels R."/>
            <person name="Montgomery P."/>
            <person name="Pearson M."/>
            <person name="Howarth C."/>
            <person name="Larson L."/>
            <person name="White J."/>
            <person name="O'Leary S."/>
            <person name="Kodira C."/>
            <person name="Zeng Q."/>
            <person name="Yandava C."/>
            <person name="Alvarado L."/>
            <person name="Kistler C."/>
            <person name="Shim W.-B."/>
            <person name="Kang S."/>
            <person name="Woloshuk C."/>
        </authorList>
    </citation>
    <scope>NUCLEOTIDE SEQUENCE</scope>
    <source>
        <strain evidence="3">4287</strain>
    </source>
</reference>
<evidence type="ECO:0000313" key="3">
    <source>
        <dbReference type="EMBL" id="KNB06213.1"/>
    </source>
</evidence>
<evidence type="ECO:0000256" key="1">
    <source>
        <dbReference type="SAM" id="MobiDB-lite"/>
    </source>
</evidence>
<dbReference type="Pfam" id="PF00170">
    <property type="entry name" value="bZIP_1"/>
    <property type="match status" value="1"/>
</dbReference>
<dbReference type="InterPro" id="IPR004827">
    <property type="entry name" value="bZIP"/>
</dbReference>
<dbReference type="OrthoDB" id="5042554at2759"/>
<dbReference type="SMART" id="SM00338">
    <property type="entry name" value="BRLZ"/>
    <property type="match status" value="1"/>
</dbReference>
<dbReference type="PROSITE" id="PS00036">
    <property type="entry name" value="BZIP_BASIC"/>
    <property type="match status" value="1"/>
</dbReference>
<dbReference type="GO" id="GO:0003700">
    <property type="term" value="F:DNA-binding transcription factor activity"/>
    <property type="evidence" value="ECO:0007669"/>
    <property type="project" value="InterPro"/>
</dbReference>
<protein>
    <recommendedName>
        <fullName evidence="2">BZIP domain-containing protein</fullName>
    </recommendedName>
</protein>
<accession>A0A0J9V507</accession>
<gene>
    <name evidence="3" type="ORF">FOXG_19600</name>
</gene>
<organism evidence="3 4">
    <name type="scientific">Fusarium oxysporum f. sp. lycopersici (strain 4287 / CBS 123668 / FGSC 9935 / NRRL 34936)</name>
    <name type="common">Fusarium vascular wilt of tomato</name>
    <dbReference type="NCBI Taxonomy" id="426428"/>
    <lineage>
        <taxon>Eukaryota</taxon>
        <taxon>Fungi</taxon>
        <taxon>Dikarya</taxon>
        <taxon>Ascomycota</taxon>
        <taxon>Pezizomycotina</taxon>
        <taxon>Sordariomycetes</taxon>
        <taxon>Hypocreomycetidae</taxon>
        <taxon>Hypocreales</taxon>
        <taxon>Nectriaceae</taxon>
        <taxon>Fusarium</taxon>
        <taxon>Fusarium oxysporum species complex</taxon>
    </lineage>
</organism>
<dbReference type="SUPFAM" id="SSF57959">
    <property type="entry name" value="Leucine zipper domain"/>
    <property type="match status" value="1"/>
</dbReference>
<dbReference type="KEGG" id="fox:FOXG_19600"/>
<reference evidence="3" key="2">
    <citation type="journal article" date="2010" name="Nature">
        <title>Comparative genomics reveals mobile pathogenicity chromosomes in Fusarium.</title>
        <authorList>
            <person name="Ma L.J."/>
            <person name="van der Does H.C."/>
            <person name="Borkovich K.A."/>
            <person name="Coleman J.J."/>
            <person name="Daboussi M.J."/>
            <person name="Di Pietro A."/>
            <person name="Dufresne M."/>
            <person name="Freitag M."/>
            <person name="Grabherr M."/>
            <person name="Henrissat B."/>
            <person name="Houterman P.M."/>
            <person name="Kang S."/>
            <person name="Shim W.B."/>
            <person name="Woloshuk C."/>
            <person name="Xie X."/>
            <person name="Xu J.R."/>
            <person name="Antoniw J."/>
            <person name="Baker S.E."/>
            <person name="Bluhm B.H."/>
            <person name="Breakspear A."/>
            <person name="Brown D.W."/>
            <person name="Butchko R.A."/>
            <person name="Chapman S."/>
            <person name="Coulson R."/>
            <person name="Coutinho P.M."/>
            <person name="Danchin E.G."/>
            <person name="Diener A."/>
            <person name="Gale L.R."/>
            <person name="Gardiner D.M."/>
            <person name="Goff S."/>
            <person name="Hammond-Kosack K.E."/>
            <person name="Hilburn K."/>
            <person name="Hua-Van A."/>
            <person name="Jonkers W."/>
            <person name="Kazan K."/>
            <person name="Kodira C.D."/>
            <person name="Koehrsen M."/>
            <person name="Kumar L."/>
            <person name="Lee Y.H."/>
            <person name="Li L."/>
            <person name="Manners J.M."/>
            <person name="Miranda-Saavedra D."/>
            <person name="Mukherjee M."/>
            <person name="Park G."/>
            <person name="Park J."/>
            <person name="Park S.Y."/>
            <person name="Proctor R.H."/>
            <person name="Regev A."/>
            <person name="Ruiz-Roldan M.C."/>
            <person name="Sain D."/>
            <person name="Sakthikumar S."/>
            <person name="Sykes S."/>
            <person name="Schwartz D.C."/>
            <person name="Turgeon B.G."/>
            <person name="Wapinski I."/>
            <person name="Yoder O."/>
            <person name="Young S."/>
            <person name="Zeng Q."/>
            <person name="Zhou S."/>
            <person name="Galagan J."/>
            <person name="Cuomo C.A."/>
            <person name="Kistler H.C."/>
            <person name="Rep M."/>
        </authorList>
    </citation>
    <scope>NUCLEOTIDE SEQUENCE [LARGE SCALE GENOMIC DNA]</scope>
    <source>
        <strain evidence="3">4287</strain>
    </source>
</reference>
<sequence>MSFGFVPPSPTYHGIQQATKSHFSIPPAPPIQNKTNNPTRNGHTDQNFQGPGILSKRYSYQPAQKPPGGEDRGRKPKILQQGRDKESQGKRKSSDNVTKPSHLKRLERNRLAATKCRHRKRDEALAWAAGEKQLADQHRQLSAHFNYMKEEFYQLKAEVLRHSGCEYAPIQQYIANEAQRAVNDLASHRYLAVENGISTIGPWQNNIGSYAACRGL</sequence>
<dbReference type="AlphaFoldDB" id="A0A0J9V507"/>
<dbReference type="PROSITE" id="PS50217">
    <property type="entry name" value="BZIP"/>
    <property type="match status" value="1"/>
</dbReference>
<dbReference type="InterPro" id="IPR046347">
    <property type="entry name" value="bZIP_sf"/>
</dbReference>
<feature type="compositionally biased region" description="Polar residues" evidence="1">
    <location>
        <begin position="32"/>
        <end position="49"/>
    </location>
</feature>
<feature type="region of interest" description="Disordered" evidence="1">
    <location>
        <begin position="1"/>
        <end position="115"/>
    </location>
</feature>